<organism evidence="1 2">
    <name type="scientific">Colletotrichum musicola</name>
    <dbReference type="NCBI Taxonomy" id="2175873"/>
    <lineage>
        <taxon>Eukaryota</taxon>
        <taxon>Fungi</taxon>
        <taxon>Dikarya</taxon>
        <taxon>Ascomycota</taxon>
        <taxon>Pezizomycotina</taxon>
        <taxon>Sordariomycetes</taxon>
        <taxon>Hypocreomycetidae</taxon>
        <taxon>Glomerellales</taxon>
        <taxon>Glomerellaceae</taxon>
        <taxon>Colletotrichum</taxon>
        <taxon>Colletotrichum orchidearum species complex</taxon>
    </lineage>
</organism>
<dbReference type="AlphaFoldDB" id="A0A8H6U889"/>
<reference evidence="1" key="1">
    <citation type="journal article" date="2020" name="Phytopathology">
        <title>Genome Sequence Resources of Colletotrichum truncatum, C. plurivorum, C. musicola, and C. sojae: Four Species Pathogenic to Soybean (Glycine max).</title>
        <authorList>
            <person name="Rogerio F."/>
            <person name="Boufleur T.R."/>
            <person name="Ciampi-Guillardi M."/>
            <person name="Sukno S.A."/>
            <person name="Thon M.R."/>
            <person name="Massola Junior N.S."/>
            <person name="Baroncelli R."/>
        </authorList>
    </citation>
    <scope>NUCLEOTIDE SEQUENCE</scope>
    <source>
        <strain evidence="1">LFN0074</strain>
    </source>
</reference>
<dbReference type="EMBL" id="WIGM01000020">
    <property type="protein sequence ID" value="KAF6844273.1"/>
    <property type="molecule type" value="Genomic_DNA"/>
</dbReference>
<dbReference type="Proteomes" id="UP000639643">
    <property type="component" value="Unassembled WGS sequence"/>
</dbReference>
<name>A0A8H6U889_9PEZI</name>
<keyword evidence="2" id="KW-1185">Reference proteome</keyword>
<comment type="caution">
    <text evidence="1">The sequence shown here is derived from an EMBL/GenBank/DDBJ whole genome shotgun (WGS) entry which is preliminary data.</text>
</comment>
<proteinExistence type="predicted"/>
<sequence length="72" mass="7523">MDWGGQTSVNSFISSANVSATGFLSDLPVAGPRVLEPSAAPTTTKIAYLVVGLVNTAGSLRRQIVNDPSYVR</sequence>
<protein>
    <submittedName>
        <fullName evidence="1">Polyketide synthase</fullName>
    </submittedName>
</protein>
<gene>
    <name evidence="1" type="ORF">CMUS01_01242</name>
</gene>
<evidence type="ECO:0000313" key="2">
    <source>
        <dbReference type="Proteomes" id="UP000639643"/>
    </source>
</evidence>
<accession>A0A8H6U889</accession>
<evidence type="ECO:0000313" key="1">
    <source>
        <dbReference type="EMBL" id="KAF6844273.1"/>
    </source>
</evidence>